<comment type="similarity">
    <text evidence="1">Belongs to the carbamate kinase family.</text>
</comment>
<proteinExistence type="inferred from homology"/>
<sequence>MRIVIALCERVLHRHGGQGGPEQASLIRQAAAQLAQVAYAHDLVIVHAGTNRIAAPAPHGHNGHSGCNGHTKHEVHGDAFPVEADLNLAYRLELELRNLLPSDRPCATLLSMVEVDSHDPAFAHPDKPVGSVLLGERALAVARANHWRIAQDGIGYRRVVPNPRPLRLLQAEPLHRLVEQGTVVVCAVGGVPVAADGGGLRGVEALIDCYSGAALVAEAIEADLFVIVTEMAGVFLDWGTANSKLLRHGHPSALRELASTVGSMAPTLQAASSFVERTGRRAAIGALNDVARLVDGSAGTTISCERADPRRFEGGAVAY</sequence>
<dbReference type="GO" id="GO:0008804">
    <property type="term" value="F:carbamate kinase activity"/>
    <property type="evidence" value="ECO:0007669"/>
    <property type="project" value="UniProtKB-EC"/>
</dbReference>
<keyword evidence="2 5" id="KW-0808">Transferase</keyword>
<dbReference type="PANTHER" id="PTHR30409">
    <property type="entry name" value="CARBAMATE KINASE"/>
    <property type="match status" value="1"/>
</dbReference>
<dbReference type="PANTHER" id="PTHR30409:SF1">
    <property type="entry name" value="CARBAMATE KINASE-RELATED"/>
    <property type="match status" value="1"/>
</dbReference>
<accession>A0A2N7WEI4</accession>
<dbReference type="EMBL" id="PNYB01000002">
    <property type="protein sequence ID" value="PMS27771.1"/>
    <property type="molecule type" value="Genomic_DNA"/>
</dbReference>
<dbReference type="Gene3D" id="3.40.1160.10">
    <property type="entry name" value="Acetylglutamate kinase-like"/>
    <property type="match status" value="1"/>
</dbReference>
<dbReference type="PRINTS" id="PR01469">
    <property type="entry name" value="CARBMTKINASE"/>
</dbReference>
<evidence type="ECO:0000256" key="1">
    <source>
        <dbReference type="ARBA" id="ARBA00011066"/>
    </source>
</evidence>
<evidence type="ECO:0000313" key="5">
    <source>
        <dbReference type="EMBL" id="PMS27771.1"/>
    </source>
</evidence>
<dbReference type="AlphaFoldDB" id="A0A2N7WEI4"/>
<dbReference type="EC" id="2.7.2.2" evidence="5"/>
<dbReference type="InterPro" id="IPR036393">
    <property type="entry name" value="AceGlu_kinase-like_sf"/>
</dbReference>
<dbReference type="GO" id="GO:0019546">
    <property type="term" value="P:L-arginine deiminase pathway"/>
    <property type="evidence" value="ECO:0007669"/>
    <property type="project" value="TreeGrafter"/>
</dbReference>
<dbReference type="InterPro" id="IPR001048">
    <property type="entry name" value="Asp/Glu/Uridylate_kinase"/>
</dbReference>
<protein>
    <submittedName>
        <fullName evidence="5">Carbamate kinase</fullName>
        <ecNumber evidence="5">2.7.2.2</ecNumber>
    </submittedName>
</protein>
<evidence type="ECO:0000313" key="6">
    <source>
        <dbReference type="Proteomes" id="UP000235347"/>
    </source>
</evidence>
<evidence type="ECO:0000259" key="4">
    <source>
        <dbReference type="Pfam" id="PF00696"/>
    </source>
</evidence>
<dbReference type="GO" id="GO:0005829">
    <property type="term" value="C:cytosol"/>
    <property type="evidence" value="ECO:0007669"/>
    <property type="project" value="TreeGrafter"/>
</dbReference>
<gene>
    <name evidence="5" type="ORF">C0Z19_03675</name>
</gene>
<feature type="domain" description="Aspartate/glutamate/uridylate kinase" evidence="4">
    <location>
        <begin position="1"/>
        <end position="284"/>
    </location>
</feature>
<name>A0A2N7WEI4_9BURK</name>
<evidence type="ECO:0000256" key="2">
    <source>
        <dbReference type="ARBA" id="ARBA00022679"/>
    </source>
</evidence>
<comment type="caution">
    <text evidence="5">The sequence shown here is derived from an EMBL/GenBank/DDBJ whole genome shotgun (WGS) entry which is preliminary data.</text>
</comment>
<evidence type="ECO:0000256" key="3">
    <source>
        <dbReference type="ARBA" id="ARBA00022777"/>
    </source>
</evidence>
<dbReference type="RefSeq" id="WP_102608420.1">
    <property type="nucleotide sequence ID" value="NZ_CADIKD010000004.1"/>
</dbReference>
<keyword evidence="3 5" id="KW-0418">Kinase</keyword>
<organism evidence="5 6">
    <name type="scientific">Trinickia soli</name>
    <dbReference type="NCBI Taxonomy" id="380675"/>
    <lineage>
        <taxon>Bacteria</taxon>
        <taxon>Pseudomonadati</taxon>
        <taxon>Pseudomonadota</taxon>
        <taxon>Betaproteobacteria</taxon>
        <taxon>Burkholderiales</taxon>
        <taxon>Burkholderiaceae</taxon>
        <taxon>Trinickia</taxon>
    </lineage>
</organism>
<dbReference type="Proteomes" id="UP000235347">
    <property type="component" value="Unassembled WGS sequence"/>
</dbReference>
<dbReference type="InterPro" id="IPR003964">
    <property type="entry name" value="Carb_kinase"/>
</dbReference>
<keyword evidence="6" id="KW-1185">Reference proteome</keyword>
<dbReference type="Pfam" id="PF00696">
    <property type="entry name" value="AA_kinase"/>
    <property type="match status" value="1"/>
</dbReference>
<reference evidence="5 6" key="1">
    <citation type="submission" date="2018-01" db="EMBL/GenBank/DDBJ databases">
        <title>Whole genome analyses suggest that Burkholderia sensu lato contains two further novel genera in the rhizoxinica-symbiotica group Mycetohabitans gen. nov., and Trinickia gen. nov.: implications for the evolution of diazotrophy and nodulation in the Burkholderiaceae.</title>
        <authorList>
            <person name="Estrada-de los Santos P."/>
            <person name="Palmer M."/>
            <person name="Chavez-Ramirez B."/>
            <person name="Beukes C."/>
            <person name="Steenkamp E.T."/>
            <person name="Hirsch A.M."/>
            <person name="Manyaka P."/>
            <person name="Maluk M."/>
            <person name="Lafos M."/>
            <person name="Crook M."/>
            <person name="Gross E."/>
            <person name="Simon M.F."/>
            <person name="Bueno dos Reis Junior F."/>
            <person name="Poole P.S."/>
            <person name="Venter S.N."/>
            <person name="James E.K."/>
        </authorList>
    </citation>
    <scope>NUCLEOTIDE SEQUENCE [LARGE SCALE GENOMIC DNA]</scope>
    <source>
        <strain evidence="5 6">GP25-8</strain>
    </source>
</reference>
<dbReference type="SUPFAM" id="SSF53633">
    <property type="entry name" value="Carbamate kinase-like"/>
    <property type="match status" value="1"/>
</dbReference>